<proteinExistence type="predicted"/>
<gene>
    <name evidence="1" type="ORF">QE152_g10698</name>
</gene>
<comment type="caution">
    <text evidence="1">The sequence shown here is derived from an EMBL/GenBank/DDBJ whole genome shotgun (WGS) entry which is preliminary data.</text>
</comment>
<reference evidence="1 2" key="1">
    <citation type="journal article" date="2024" name="BMC Genomics">
        <title>De novo assembly and annotation of Popillia japonica's genome with initial clues to its potential as an invasive pest.</title>
        <authorList>
            <person name="Cucini C."/>
            <person name="Boschi S."/>
            <person name="Funari R."/>
            <person name="Cardaioli E."/>
            <person name="Iannotti N."/>
            <person name="Marturano G."/>
            <person name="Paoli F."/>
            <person name="Bruttini M."/>
            <person name="Carapelli A."/>
            <person name="Frati F."/>
            <person name="Nardi F."/>
        </authorList>
    </citation>
    <scope>NUCLEOTIDE SEQUENCE [LARGE SCALE GENOMIC DNA]</scope>
    <source>
        <strain evidence="1">DMR45628</strain>
    </source>
</reference>
<dbReference type="GO" id="GO:0004190">
    <property type="term" value="F:aspartic-type endopeptidase activity"/>
    <property type="evidence" value="ECO:0007669"/>
    <property type="project" value="InterPro"/>
</dbReference>
<name>A0AAW1LUK2_POPJA</name>
<dbReference type="InterPro" id="IPR021109">
    <property type="entry name" value="Peptidase_aspartic_dom_sf"/>
</dbReference>
<protein>
    <submittedName>
        <fullName evidence="1">Uncharacterized protein</fullName>
    </submittedName>
</protein>
<sequence length="112" mass="12481">MFSRKNIKICSAEEATSSEESFNLNTINTSAKTPQMQITVNKTLVECIIDSGSSVNIMSANTHQSLKDKPALTSKKTKIFTYNSKEEVPTLGCFLANITYEDNPIQKKKFQP</sequence>
<dbReference type="GO" id="GO:0006508">
    <property type="term" value="P:proteolysis"/>
    <property type="evidence" value="ECO:0007669"/>
    <property type="project" value="InterPro"/>
</dbReference>
<dbReference type="Proteomes" id="UP001458880">
    <property type="component" value="Unassembled WGS sequence"/>
</dbReference>
<dbReference type="Gene3D" id="2.40.70.10">
    <property type="entry name" value="Acid Proteases"/>
    <property type="match status" value="1"/>
</dbReference>
<dbReference type="CDD" id="cd00303">
    <property type="entry name" value="retropepsin_like"/>
    <property type="match status" value="1"/>
</dbReference>
<organism evidence="1 2">
    <name type="scientific">Popillia japonica</name>
    <name type="common">Japanese beetle</name>
    <dbReference type="NCBI Taxonomy" id="7064"/>
    <lineage>
        <taxon>Eukaryota</taxon>
        <taxon>Metazoa</taxon>
        <taxon>Ecdysozoa</taxon>
        <taxon>Arthropoda</taxon>
        <taxon>Hexapoda</taxon>
        <taxon>Insecta</taxon>
        <taxon>Pterygota</taxon>
        <taxon>Neoptera</taxon>
        <taxon>Endopterygota</taxon>
        <taxon>Coleoptera</taxon>
        <taxon>Polyphaga</taxon>
        <taxon>Scarabaeiformia</taxon>
        <taxon>Scarabaeidae</taxon>
        <taxon>Rutelinae</taxon>
        <taxon>Popillia</taxon>
    </lineage>
</organism>
<evidence type="ECO:0000313" key="2">
    <source>
        <dbReference type="Proteomes" id="UP001458880"/>
    </source>
</evidence>
<dbReference type="EMBL" id="JASPKY010000099">
    <property type="protein sequence ID" value="KAK9737525.1"/>
    <property type="molecule type" value="Genomic_DNA"/>
</dbReference>
<accession>A0AAW1LUK2</accession>
<dbReference type="SUPFAM" id="SSF50630">
    <property type="entry name" value="Acid proteases"/>
    <property type="match status" value="1"/>
</dbReference>
<dbReference type="AlphaFoldDB" id="A0AAW1LUK2"/>
<keyword evidence="2" id="KW-1185">Reference proteome</keyword>
<dbReference type="PROSITE" id="PS00141">
    <property type="entry name" value="ASP_PROTEASE"/>
    <property type="match status" value="1"/>
</dbReference>
<dbReference type="InterPro" id="IPR001969">
    <property type="entry name" value="Aspartic_peptidase_AS"/>
</dbReference>
<evidence type="ECO:0000313" key="1">
    <source>
        <dbReference type="EMBL" id="KAK9737525.1"/>
    </source>
</evidence>